<feature type="transmembrane region" description="Helical" evidence="1">
    <location>
        <begin position="6"/>
        <end position="27"/>
    </location>
</feature>
<dbReference type="Proteomes" id="UP000276133">
    <property type="component" value="Unassembled WGS sequence"/>
</dbReference>
<accession>A0A3M7P706</accession>
<proteinExistence type="predicted"/>
<organism evidence="2 3">
    <name type="scientific">Brachionus plicatilis</name>
    <name type="common">Marine rotifer</name>
    <name type="synonym">Brachionus muelleri</name>
    <dbReference type="NCBI Taxonomy" id="10195"/>
    <lineage>
        <taxon>Eukaryota</taxon>
        <taxon>Metazoa</taxon>
        <taxon>Spiralia</taxon>
        <taxon>Gnathifera</taxon>
        <taxon>Rotifera</taxon>
        <taxon>Eurotatoria</taxon>
        <taxon>Monogononta</taxon>
        <taxon>Pseudotrocha</taxon>
        <taxon>Ploima</taxon>
        <taxon>Brachionidae</taxon>
        <taxon>Brachionus</taxon>
    </lineage>
</organism>
<name>A0A3M7P706_BRAPC</name>
<protein>
    <submittedName>
        <fullName evidence="2">Uncharacterized protein</fullName>
    </submittedName>
</protein>
<sequence length="249" mass="28282">MIKATVVLMVIFSSIAVVILFALFLGVKSSVLITKNISESIAKDCLPLSITLDLTSKLTMNMKQPGNVSILGNSTDYYVYMGNLSEIQFSSLKPFTYQTKIPISKYYFNGFKKRKFNLYPKIGTTISVIKKAFLKSEITSLNTASSTIFLNPIFEFSISSMSSTKFNGRRKFSPCFDKRASTSKVLVMVIATIKFTTLSHDCVDLEFKYEAFADKYHSHTFLGSFYFPEFSSKCEKFMDLKKFKKINWS</sequence>
<keyword evidence="1" id="KW-1133">Transmembrane helix</keyword>
<keyword evidence="3" id="KW-1185">Reference proteome</keyword>
<evidence type="ECO:0000313" key="3">
    <source>
        <dbReference type="Proteomes" id="UP000276133"/>
    </source>
</evidence>
<keyword evidence="1" id="KW-0812">Transmembrane</keyword>
<reference evidence="2 3" key="1">
    <citation type="journal article" date="2018" name="Sci. Rep.">
        <title>Genomic signatures of local adaptation to the degree of environmental predictability in rotifers.</title>
        <authorList>
            <person name="Franch-Gras L."/>
            <person name="Hahn C."/>
            <person name="Garcia-Roger E.M."/>
            <person name="Carmona M.J."/>
            <person name="Serra M."/>
            <person name="Gomez A."/>
        </authorList>
    </citation>
    <scope>NUCLEOTIDE SEQUENCE [LARGE SCALE GENOMIC DNA]</scope>
    <source>
        <strain evidence="2">HYR1</strain>
    </source>
</reference>
<evidence type="ECO:0000256" key="1">
    <source>
        <dbReference type="SAM" id="Phobius"/>
    </source>
</evidence>
<gene>
    <name evidence="2" type="ORF">BpHYR1_044857</name>
</gene>
<comment type="caution">
    <text evidence="2">The sequence shown here is derived from an EMBL/GenBank/DDBJ whole genome shotgun (WGS) entry which is preliminary data.</text>
</comment>
<evidence type="ECO:0000313" key="2">
    <source>
        <dbReference type="EMBL" id="RMZ94832.1"/>
    </source>
</evidence>
<dbReference type="AlphaFoldDB" id="A0A3M7P706"/>
<dbReference type="EMBL" id="REGN01012784">
    <property type="protein sequence ID" value="RMZ94832.1"/>
    <property type="molecule type" value="Genomic_DNA"/>
</dbReference>
<keyword evidence="1" id="KW-0472">Membrane</keyword>